<evidence type="ECO:0000313" key="3">
    <source>
        <dbReference type="Proteomes" id="UP001172082"/>
    </source>
</evidence>
<organism evidence="2 3">
    <name type="scientific">Splendidivirga corallicola</name>
    <dbReference type="NCBI Taxonomy" id="3051826"/>
    <lineage>
        <taxon>Bacteria</taxon>
        <taxon>Pseudomonadati</taxon>
        <taxon>Bacteroidota</taxon>
        <taxon>Cytophagia</taxon>
        <taxon>Cytophagales</taxon>
        <taxon>Splendidivirgaceae</taxon>
        <taxon>Splendidivirga</taxon>
    </lineage>
</organism>
<keyword evidence="3" id="KW-1185">Reference proteome</keyword>
<proteinExistence type="predicted"/>
<dbReference type="InterPro" id="IPR013783">
    <property type="entry name" value="Ig-like_fold"/>
</dbReference>
<feature type="chain" id="PRO_5046391159" evidence="1">
    <location>
        <begin position="20"/>
        <end position="140"/>
    </location>
</feature>
<keyword evidence="1" id="KW-0732">Signal</keyword>
<name>A0ABT8KMD9_9BACT</name>
<gene>
    <name evidence="2" type="ORF">QQ008_10895</name>
</gene>
<protein>
    <submittedName>
        <fullName evidence="2">DUF1573 domain-containing protein</fullName>
    </submittedName>
</protein>
<dbReference type="Pfam" id="PF07610">
    <property type="entry name" value="DUF1573"/>
    <property type="match status" value="1"/>
</dbReference>
<evidence type="ECO:0000313" key="2">
    <source>
        <dbReference type="EMBL" id="MDN5201876.1"/>
    </source>
</evidence>
<accession>A0ABT8KMD9</accession>
<sequence length="140" mass="15066">MKKYLLIPALMVMAFSLRAQELAKLDVTKVSIESEVLAPTFNWESKEHDFGKIKHAVPVTAKFEFENTGSAPLVIQSAKGSCGCTVADYTKTAIKPGEKGFIKATYNAASLGAFNKTVTVTANTEDGPVVLKIKGEVVNN</sequence>
<dbReference type="PANTHER" id="PTHR37833:SF1">
    <property type="entry name" value="SIGNAL PEPTIDE PROTEIN"/>
    <property type="match status" value="1"/>
</dbReference>
<reference evidence="2" key="1">
    <citation type="submission" date="2023-06" db="EMBL/GenBank/DDBJ databases">
        <title>Genomic of Parafulvivirga corallium.</title>
        <authorList>
            <person name="Wang G."/>
        </authorList>
    </citation>
    <scope>NUCLEOTIDE SEQUENCE</scope>
    <source>
        <strain evidence="2">BMA10</strain>
    </source>
</reference>
<dbReference type="Proteomes" id="UP001172082">
    <property type="component" value="Unassembled WGS sequence"/>
</dbReference>
<dbReference type="Gene3D" id="2.60.40.10">
    <property type="entry name" value="Immunoglobulins"/>
    <property type="match status" value="1"/>
</dbReference>
<dbReference type="InterPro" id="IPR011467">
    <property type="entry name" value="DUF1573"/>
</dbReference>
<dbReference type="EMBL" id="JAUJEA010000003">
    <property type="protein sequence ID" value="MDN5201876.1"/>
    <property type="molecule type" value="Genomic_DNA"/>
</dbReference>
<dbReference type="RefSeq" id="WP_346751900.1">
    <property type="nucleotide sequence ID" value="NZ_JAUJEA010000003.1"/>
</dbReference>
<dbReference type="PANTHER" id="PTHR37833">
    <property type="entry name" value="LIPOPROTEIN-RELATED"/>
    <property type="match status" value="1"/>
</dbReference>
<evidence type="ECO:0000256" key="1">
    <source>
        <dbReference type="SAM" id="SignalP"/>
    </source>
</evidence>
<feature type="signal peptide" evidence="1">
    <location>
        <begin position="1"/>
        <end position="19"/>
    </location>
</feature>
<comment type="caution">
    <text evidence="2">The sequence shown here is derived from an EMBL/GenBank/DDBJ whole genome shotgun (WGS) entry which is preliminary data.</text>
</comment>